<protein>
    <recommendedName>
        <fullName evidence="1">Toprim domain-containing protein</fullName>
    </recommendedName>
</protein>
<keyword evidence="3" id="KW-1185">Reference proteome</keyword>
<dbReference type="Proteomes" id="UP000216991">
    <property type="component" value="Unassembled WGS sequence"/>
</dbReference>
<name>A0A255Y5L2_9SPHN</name>
<comment type="caution">
    <text evidence="2">The sequence shown here is derived from an EMBL/GenBank/DDBJ whole genome shotgun (WGS) entry which is preliminary data.</text>
</comment>
<feature type="domain" description="Toprim" evidence="1">
    <location>
        <begin position="208"/>
        <end position="308"/>
    </location>
</feature>
<dbReference type="OrthoDB" id="123525at2"/>
<gene>
    <name evidence="2" type="ORF">CHU93_16785</name>
</gene>
<evidence type="ECO:0000313" key="2">
    <source>
        <dbReference type="EMBL" id="OYQ23905.1"/>
    </source>
</evidence>
<organism evidence="2 3">
    <name type="scientific">Sandarakinorhabdus cyanobacteriorum</name>
    <dbReference type="NCBI Taxonomy" id="1981098"/>
    <lineage>
        <taxon>Bacteria</taxon>
        <taxon>Pseudomonadati</taxon>
        <taxon>Pseudomonadota</taxon>
        <taxon>Alphaproteobacteria</taxon>
        <taxon>Sphingomonadales</taxon>
        <taxon>Sphingosinicellaceae</taxon>
        <taxon>Sandarakinorhabdus</taxon>
    </lineage>
</organism>
<reference evidence="2 3" key="1">
    <citation type="submission" date="2017-07" db="EMBL/GenBank/DDBJ databases">
        <title>Sandarakinorhabdus cyanobacteriorum sp. nov., a novel bacterium isolated from cyanobacterial aggregates in a eutrophic lake.</title>
        <authorList>
            <person name="Cai H."/>
        </authorList>
    </citation>
    <scope>NUCLEOTIDE SEQUENCE [LARGE SCALE GENOMIC DNA]</scope>
    <source>
        <strain evidence="2 3">TH057</strain>
    </source>
</reference>
<evidence type="ECO:0000259" key="1">
    <source>
        <dbReference type="Pfam" id="PF13362"/>
    </source>
</evidence>
<proteinExistence type="predicted"/>
<sequence>MSTQLMHGSLSAFQMVGAMRAWGIEPIDPSRLMADLQSGRIVRFRCLGERKKSGWAVLRLDGPHSGSFGSWRLGITGHWHSRVSNSASGPSAVEIASQRARELAAAEQRHAAAAERAREIWSKSHTPGTHDYLQAKALYLAARGIHPLGRYISVKQYGGHLIVPLGTTASPICNLQAISHSGQKRFLPNGRTKGAFWSAGFDDPVETIAIGEGFATMAAVYVATGLPTAAAMSASNLSAVATALYGRHPGAKLIMCADMDTGPNPGLAAATSVAAALPGALVAKPPMPRGWSSATKGWDFSDVFLCRGGEDAIRRALGMTEMAYA</sequence>
<dbReference type="InterPro" id="IPR034154">
    <property type="entry name" value="TOPRIM_DnaG/twinkle"/>
</dbReference>
<dbReference type="Pfam" id="PF13362">
    <property type="entry name" value="Toprim_3"/>
    <property type="match status" value="1"/>
</dbReference>
<dbReference type="RefSeq" id="WP_094475291.1">
    <property type="nucleotide sequence ID" value="NZ_NOXT01000127.1"/>
</dbReference>
<dbReference type="AlphaFoldDB" id="A0A255Y5L2"/>
<evidence type="ECO:0000313" key="3">
    <source>
        <dbReference type="Proteomes" id="UP000216991"/>
    </source>
</evidence>
<accession>A0A255Y5L2</accession>
<dbReference type="CDD" id="cd01029">
    <property type="entry name" value="TOPRIM_primases"/>
    <property type="match status" value="1"/>
</dbReference>
<dbReference type="EMBL" id="NOXT01000127">
    <property type="protein sequence ID" value="OYQ23905.1"/>
    <property type="molecule type" value="Genomic_DNA"/>
</dbReference>
<dbReference type="InterPro" id="IPR006171">
    <property type="entry name" value="TOPRIM_dom"/>
</dbReference>